<evidence type="ECO:0000313" key="2">
    <source>
        <dbReference type="EMBL" id="ABG21557.1"/>
    </source>
</evidence>
<dbReference type="EMBL" id="DQ535032">
    <property type="protein sequence ID" value="ABG21557.1"/>
    <property type="molecule type" value="Genomic_DNA"/>
</dbReference>
<dbReference type="GeneID" id="5601927"/>
<gene>
    <name evidence="2" type="ORF">KSY1p015</name>
</gene>
<reference evidence="2 3" key="1">
    <citation type="journal article" date="2007" name="Virology">
        <title>KSY1, a lactococcal phage with a T7-like transcription.</title>
        <authorList>
            <person name="Chopin A."/>
            <person name="Deveau H."/>
            <person name="Ehrlich S.D."/>
            <person name="Moineau S."/>
            <person name="Chopin M.C."/>
        </authorList>
    </citation>
    <scope>NUCLEOTIDE SEQUENCE</scope>
</reference>
<sequence>MAKHTKQTNKSNKMLKVLSITICSIIVVTAGVFLAINLTSPGKTPTKSFHTTQSSTKPSSTTEESNPTESTNEKSVQSQGSDVTTREESTAESSKLAEYKDDALSTYSVVYTDSRYIVSANGKGQYFVTSATGEDVLRSARVQEWVFLLKEMGVQDLGTIDQSKMNDMVTGLSVNINEPFKPSAGPVYIYTDNTPAAYSLEN</sequence>
<evidence type="ECO:0000256" key="1">
    <source>
        <dbReference type="SAM" id="MobiDB-lite"/>
    </source>
</evidence>
<proteinExistence type="predicted"/>
<dbReference type="RefSeq" id="YP_001469013.1">
    <property type="nucleotide sequence ID" value="NC_009817.1"/>
</dbReference>
<protein>
    <submittedName>
        <fullName evidence="2">Gp015</fullName>
    </submittedName>
</protein>
<dbReference type="KEGG" id="vg:5601927"/>
<evidence type="ECO:0000313" key="3">
    <source>
        <dbReference type="Proteomes" id="UP000000714"/>
    </source>
</evidence>
<feature type="compositionally biased region" description="Low complexity" evidence="1">
    <location>
        <begin position="51"/>
        <end position="75"/>
    </location>
</feature>
<feature type="compositionally biased region" description="Basic and acidic residues" evidence="1">
    <location>
        <begin position="84"/>
        <end position="95"/>
    </location>
</feature>
<keyword evidence="3" id="KW-1185">Reference proteome</keyword>
<name>A6MA79_9CAUD</name>
<organism evidence="2 3">
    <name type="scientific">Lactococcus phage KSY1</name>
    <dbReference type="NCBI Taxonomy" id="2913972"/>
    <lineage>
        <taxon>Viruses</taxon>
        <taxon>Duplodnaviria</taxon>
        <taxon>Heunggongvirae</taxon>
        <taxon>Uroviricota</taxon>
        <taxon>Caudoviricetes</taxon>
        <taxon>Chopinvirus</taxon>
        <taxon>Chopinvirus KSY1</taxon>
    </lineage>
</organism>
<accession>A6MA79</accession>
<feature type="region of interest" description="Disordered" evidence="1">
    <location>
        <begin position="44"/>
        <end position="95"/>
    </location>
</feature>
<dbReference type="Proteomes" id="UP000000714">
    <property type="component" value="Segment"/>
</dbReference>